<dbReference type="Proteomes" id="UP000616769">
    <property type="component" value="Unassembled WGS sequence"/>
</dbReference>
<dbReference type="EMBL" id="JXLN01010839">
    <property type="protein sequence ID" value="KPM06378.1"/>
    <property type="molecule type" value="Genomic_DNA"/>
</dbReference>
<comment type="caution">
    <text evidence="1">The sequence shown here is derived from an EMBL/GenBank/DDBJ whole genome shotgun (WGS) entry which is preliminary data.</text>
</comment>
<protein>
    <submittedName>
        <fullName evidence="1">Uncharacterized protein</fullName>
    </submittedName>
</protein>
<sequence>MQTGLVIKLLIAFGKFLDRKEAKRIPSPLEPIGTEKRGRKKILTNTDIIAINSNNFRITRTKAEQKKNKKTQSANLIRIAVRV</sequence>
<dbReference type="AlphaFoldDB" id="A0A132A5Y7"/>
<gene>
    <name evidence="1" type="ORF">QR98_0048530</name>
</gene>
<accession>A0A132A5Y7</accession>
<evidence type="ECO:0000313" key="1">
    <source>
        <dbReference type="EMBL" id="KPM06378.1"/>
    </source>
</evidence>
<proteinExistence type="predicted"/>
<name>A0A132A5Y7_SARSC</name>
<reference evidence="1 2" key="1">
    <citation type="journal article" date="2015" name="Parasit. Vectors">
        <title>Draft genome of the scabies mite.</title>
        <authorList>
            <person name="Rider S.D.Jr."/>
            <person name="Morgan M.S."/>
            <person name="Arlian L.G."/>
        </authorList>
    </citation>
    <scope>NUCLEOTIDE SEQUENCE [LARGE SCALE GENOMIC DNA]</scope>
    <source>
        <strain evidence="1">Arlian Lab</strain>
    </source>
</reference>
<evidence type="ECO:0000313" key="2">
    <source>
        <dbReference type="Proteomes" id="UP000616769"/>
    </source>
</evidence>
<organism evidence="1 2">
    <name type="scientific">Sarcoptes scabiei</name>
    <name type="common">Itch mite</name>
    <name type="synonym">Acarus scabiei</name>
    <dbReference type="NCBI Taxonomy" id="52283"/>
    <lineage>
        <taxon>Eukaryota</taxon>
        <taxon>Metazoa</taxon>
        <taxon>Ecdysozoa</taxon>
        <taxon>Arthropoda</taxon>
        <taxon>Chelicerata</taxon>
        <taxon>Arachnida</taxon>
        <taxon>Acari</taxon>
        <taxon>Acariformes</taxon>
        <taxon>Sarcoptiformes</taxon>
        <taxon>Astigmata</taxon>
        <taxon>Psoroptidia</taxon>
        <taxon>Sarcoptoidea</taxon>
        <taxon>Sarcoptidae</taxon>
        <taxon>Sarcoptinae</taxon>
        <taxon>Sarcoptes</taxon>
    </lineage>
</organism>
<dbReference type="VEuPathDB" id="VectorBase:SSCA001604"/>